<gene>
    <name evidence="11" type="ORF">Cgig2_033693</name>
</gene>
<feature type="transmembrane region" description="Helical" evidence="10">
    <location>
        <begin position="399"/>
        <end position="424"/>
    </location>
</feature>
<comment type="caution">
    <text evidence="11">The sequence shown here is derived from an EMBL/GenBank/DDBJ whole genome shotgun (WGS) entry which is preliminary data.</text>
</comment>
<comment type="similarity">
    <text evidence="9">Belongs to the auxin efflux carrier (TC 2.A.69.2) family.</text>
</comment>
<evidence type="ECO:0000313" key="12">
    <source>
        <dbReference type="Proteomes" id="UP001153076"/>
    </source>
</evidence>
<evidence type="ECO:0000256" key="9">
    <source>
        <dbReference type="ARBA" id="ARBA00025752"/>
    </source>
</evidence>
<evidence type="ECO:0008006" key="13">
    <source>
        <dbReference type="Google" id="ProtNLM"/>
    </source>
</evidence>
<keyword evidence="12" id="KW-1185">Reference proteome</keyword>
<dbReference type="InterPro" id="IPR004776">
    <property type="entry name" value="Mem_transp_PIN-like"/>
</dbReference>
<evidence type="ECO:0000256" key="2">
    <source>
        <dbReference type="ARBA" id="ARBA00022448"/>
    </source>
</evidence>
<comment type="subcellular location">
    <subcellularLocation>
        <location evidence="1">Endoplasmic reticulum membrane</location>
        <topology evidence="1">Multi-pass membrane protein</topology>
    </subcellularLocation>
</comment>
<keyword evidence="5 10" id="KW-1133">Transmembrane helix</keyword>
<dbReference type="Pfam" id="PF03547">
    <property type="entry name" value="Mem_trans"/>
    <property type="match status" value="2"/>
</dbReference>
<organism evidence="11 12">
    <name type="scientific">Carnegiea gigantea</name>
    <dbReference type="NCBI Taxonomy" id="171969"/>
    <lineage>
        <taxon>Eukaryota</taxon>
        <taxon>Viridiplantae</taxon>
        <taxon>Streptophyta</taxon>
        <taxon>Embryophyta</taxon>
        <taxon>Tracheophyta</taxon>
        <taxon>Spermatophyta</taxon>
        <taxon>Magnoliopsida</taxon>
        <taxon>eudicotyledons</taxon>
        <taxon>Gunneridae</taxon>
        <taxon>Pentapetalae</taxon>
        <taxon>Caryophyllales</taxon>
        <taxon>Cactineae</taxon>
        <taxon>Cactaceae</taxon>
        <taxon>Cactoideae</taxon>
        <taxon>Echinocereeae</taxon>
        <taxon>Carnegiea</taxon>
    </lineage>
</organism>
<keyword evidence="7" id="KW-0927">Auxin signaling pathway</keyword>
<dbReference type="OrthoDB" id="191139at2759"/>
<keyword evidence="2" id="KW-0813">Transport</keyword>
<feature type="transmembrane region" description="Helical" evidence="10">
    <location>
        <begin position="143"/>
        <end position="162"/>
    </location>
</feature>
<proteinExistence type="inferred from homology"/>
<dbReference type="GO" id="GO:0005789">
    <property type="term" value="C:endoplasmic reticulum membrane"/>
    <property type="evidence" value="ECO:0007669"/>
    <property type="project" value="UniProtKB-SubCell"/>
</dbReference>
<evidence type="ECO:0000256" key="8">
    <source>
        <dbReference type="ARBA" id="ARBA00025100"/>
    </source>
</evidence>
<keyword evidence="3 10" id="KW-0812">Transmembrane</keyword>
<feature type="transmembrane region" description="Helical" evidence="10">
    <location>
        <begin position="327"/>
        <end position="351"/>
    </location>
</feature>
<evidence type="ECO:0000256" key="6">
    <source>
        <dbReference type="ARBA" id="ARBA00023136"/>
    </source>
</evidence>
<dbReference type="PANTHER" id="PTHR31651:SF33">
    <property type="entry name" value="PROTEIN PIN-LIKES 1"/>
    <property type="match status" value="1"/>
</dbReference>
<dbReference type="EMBL" id="JAKOGI010000274">
    <property type="protein sequence ID" value="KAJ8437960.1"/>
    <property type="molecule type" value="Genomic_DNA"/>
</dbReference>
<accession>A0A9Q1K6V4</accession>
<keyword evidence="6 10" id="KW-0472">Membrane</keyword>
<protein>
    <recommendedName>
        <fullName evidence="13">PIN-like protein</fullName>
    </recommendedName>
</protein>
<feature type="transmembrane region" description="Helical" evidence="10">
    <location>
        <begin position="6"/>
        <end position="29"/>
    </location>
</feature>
<comment type="function">
    <text evidence="8">Involved in cellular auxin homeostasis by regulating auxin metabolism. Regulates intracellular auxin accumulation at the endoplasmic reticulum and thus auxin availability for nuclear auxin signaling.</text>
</comment>
<evidence type="ECO:0000256" key="10">
    <source>
        <dbReference type="SAM" id="Phobius"/>
    </source>
</evidence>
<evidence type="ECO:0000313" key="11">
    <source>
        <dbReference type="EMBL" id="KAJ8437960.1"/>
    </source>
</evidence>
<dbReference type="Proteomes" id="UP001153076">
    <property type="component" value="Unassembled WGS sequence"/>
</dbReference>
<evidence type="ECO:0000256" key="1">
    <source>
        <dbReference type="ARBA" id="ARBA00004477"/>
    </source>
</evidence>
<reference evidence="11" key="1">
    <citation type="submission" date="2022-04" db="EMBL/GenBank/DDBJ databases">
        <title>Carnegiea gigantea Genome sequencing and assembly v2.</title>
        <authorList>
            <person name="Copetti D."/>
            <person name="Sanderson M.J."/>
            <person name="Burquez A."/>
            <person name="Wojciechowski M.F."/>
        </authorList>
    </citation>
    <scope>NUCLEOTIDE SEQUENCE</scope>
    <source>
        <strain evidence="11">SGP5-SGP5p</strain>
        <tissue evidence="11">Aerial part</tissue>
    </source>
</reference>
<dbReference type="AlphaFoldDB" id="A0A9Q1K6V4"/>
<feature type="transmembrane region" description="Helical" evidence="10">
    <location>
        <begin position="90"/>
        <end position="123"/>
    </location>
</feature>
<sequence>MGLLNLFLAASMPVVKVFLLISLGLFLALDHVDILGGTARKLLNHVVHAGQHPLYFYSWVSIWVDTRQNYKSSKTSQGPHYRSMLGRRNVIINTTIIITLSINLTTMTDTGNLGYLIIIIIPAICKEKGSPFGAADVCQAYGLSYASLSLALGAIYLWVYVYNILRITSKETVETAAVTDVPAKANDEESNINGDRTSVNCTEPQLPSLINPSQPSSESYITLLIGHLLLNFTLKSTIVPLPSRVKQGLNKFSKKMNLKAVLAPSTIGAEIRLNKQMTYLFKFFPDRAIDSGLCDWANSSTQEVVDRQRCSSPCPWRLSFYARGSGVHFGIIIGILAVRYIFLPLLGMLIVRSAVRFGLVDSDNPLFQFVLLLQYAVPPAMNIATITQQFGAGQSECSIIMLWAYGLASITLTLWCTLFLWLVAK</sequence>
<dbReference type="GO" id="GO:0080162">
    <property type="term" value="P:endoplasmic reticulum to cytosol auxin transport"/>
    <property type="evidence" value="ECO:0007669"/>
    <property type="project" value="InterPro"/>
</dbReference>
<evidence type="ECO:0000256" key="4">
    <source>
        <dbReference type="ARBA" id="ARBA00022824"/>
    </source>
</evidence>
<dbReference type="GO" id="GO:0009734">
    <property type="term" value="P:auxin-activated signaling pathway"/>
    <property type="evidence" value="ECO:0007669"/>
    <property type="project" value="UniProtKB-KW"/>
</dbReference>
<evidence type="ECO:0000256" key="5">
    <source>
        <dbReference type="ARBA" id="ARBA00022989"/>
    </source>
</evidence>
<evidence type="ECO:0000256" key="3">
    <source>
        <dbReference type="ARBA" id="ARBA00022692"/>
    </source>
</evidence>
<feature type="transmembrane region" description="Helical" evidence="10">
    <location>
        <begin position="366"/>
        <end position="387"/>
    </location>
</feature>
<dbReference type="InterPro" id="IPR045033">
    <property type="entry name" value="PILS1/3/4/5/7"/>
</dbReference>
<keyword evidence="4" id="KW-0256">Endoplasmic reticulum</keyword>
<evidence type="ECO:0000256" key="7">
    <source>
        <dbReference type="ARBA" id="ARBA00023294"/>
    </source>
</evidence>
<name>A0A9Q1K6V4_9CARY</name>
<dbReference type="PANTHER" id="PTHR31651">
    <property type="match status" value="1"/>
</dbReference>